<dbReference type="RefSeq" id="WP_307325937.1">
    <property type="nucleotide sequence ID" value="NZ_JAUSUG010000009.1"/>
</dbReference>
<feature type="transmembrane region" description="Helical" evidence="1">
    <location>
        <begin position="6"/>
        <end position="21"/>
    </location>
</feature>
<dbReference type="Proteomes" id="UP001230005">
    <property type="component" value="Unassembled WGS sequence"/>
</dbReference>
<proteinExistence type="predicted"/>
<keyword evidence="1" id="KW-1133">Transmembrane helix</keyword>
<gene>
    <name evidence="2" type="ORF">J2S74_002460</name>
</gene>
<sequence>MEHAQVLSLGIVILLMVWFELSQLQKHEKKEKVVFLGITVFTYGLAIFLIYNPDIYGPTQLISDIFSPLAPLLK</sequence>
<evidence type="ECO:0000256" key="1">
    <source>
        <dbReference type="SAM" id="Phobius"/>
    </source>
</evidence>
<dbReference type="EMBL" id="JAUSUG010000009">
    <property type="protein sequence ID" value="MDQ0255078.1"/>
    <property type="molecule type" value="Genomic_DNA"/>
</dbReference>
<comment type="caution">
    <text evidence="2">The sequence shown here is derived from an EMBL/GenBank/DDBJ whole genome shotgun (WGS) entry which is preliminary data.</text>
</comment>
<keyword evidence="1" id="KW-0472">Membrane</keyword>
<organism evidence="2 3">
    <name type="scientific">Evansella vedderi</name>
    <dbReference type="NCBI Taxonomy" id="38282"/>
    <lineage>
        <taxon>Bacteria</taxon>
        <taxon>Bacillati</taxon>
        <taxon>Bacillota</taxon>
        <taxon>Bacilli</taxon>
        <taxon>Bacillales</taxon>
        <taxon>Bacillaceae</taxon>
        <taxon>Evansella</taxon>
    </lineage>
</organism>
<keyword evidence="1" id="KW-0812">Transmembrane</keyword>
<protein>
    <submittedName>
        <fullName evidence="2">Uncharacterized protein</fullName>
    </submittedName>
</protein>
<evidence type="ECO:0000313" key="3">
    <source>
        <dbReference type="Proteomes" id="UP001230005"/>
    </source>
</evidence>
<accession>A0ABT9ZV09</accession>
<evidence type="ECO:0000313" key="2">
    <source>
        <dbReference type="EMBL" id="MDQ0255078.1"/>
    </source>
</evidence>
<name>A0ABT9ZV09_9BACI</name>
<reference evidence="2 3" key="1">
    <citation type="submission" date="2023-07" db="EMBL/GenBank/DDBJ databases">
        <title>Genomic Encyclopedia of Type Strains, Phase IV (KMG-IV): sequencing the most valuable type-strain genomes for metagenomic binning, comparative biology and taxonomic classification.</title>
        <authorList>
            <person name="Goeker M."/>
        </authorList>
    </citation>
    <scope>NUCLEOTIDE SEQUENCE [LARGE SCALE GENOMIC DNA]</scope>
    <source>
        <strain evidence="2 3">DSM 9768</strain>
    </source>
</reference>
<keyword evidence="3" id="KW-1185">Reference proteome</keyword>
<feature type="transmembrane region" description="Helical" evidence="1">
    <location>
        <begin position="33"/>
        <end position="51"/>
    </location>
</feature>